<accession>A0A5B7J7B8</accession>
<evidence type="ECO:0000313" key="2">
    <source>
        <dbReference type="EMBL" id="MPC90353.1"/>
    </source>
</evidence>
<evidence type="ECO:0000313" key="3">
    <source>
        <dbReference type="Proteomes" id="UP000324222"/>
    </source>
</evidence>
<gene>
    <name evidence="2" type="ORF">E2C01_085334</name>
</gene>
<evidence type="ECO:0000256" key="1">
    <source>
        <dbReference type="SAM" id="MobiDB-lite"/>
    </source>
</evidence>
<reference evidence="2 3" key="1">
    <citation type="submission" date="2019-05" db="EMBL/GenBank/DDBJ databases">
        <title>Another draft genome of Portunus trituberculatus and its Hox gene families provides insights of decapod evolution.</title>
        <authorList>
            <person name="Jeong J.-H."/>
            <person name="Song I."/>
            <person name="Kim S."/>
            <person name="Choi T."/>
            <person name="Kim D."/>
            <person name="Ryu S."/>
            <person name="Kim W."/>
        </authorList>
    </citation>
    <scope>NUCLEOTIDE SEQUENCE [LARGE SCALE GENOMIC DNA]</scope>
    <source>
        <tissue evidence="2">Muscle</tissue>
    </source>
</reference>
<comment type="caution">
    <text evidence="2">The sequence shown here is derived from an EMBL/GenBank/DDBJ whole genome shotgun (WGS) entry which is preliminary data.</text>
</comment>
<proteinExistence type="predicted"/>
<feature type="compositionally biased region" description="Polar residues" evidence="1">
    <location>
        <begin position="45"/>
        <end position="62"/>
    </location>
</feature>
<keyword evidence="3" id="KW-1185">Reference proteome</keyword>
<name>A0A5B7J7B8_PORTR</name>
<dbReference type="AlphaFoldDB" id="A0A5B7J7B8"/>
<dbReference type="Proteomes" id="UP000324222">
    <property type="component" value="Unassembled WGS sequence"/>
</dbReference>
<feature type="region of interest" description="Disordered" evidence="1">
    <location>
        <begin position="41"/>
        <end position="62"/>
    </location>
</feature>
<sequence length="62" mass="7165">MKPNNVNHKYTTKQDAQQRNDTTQIINPENYLFASQHPFKYHLSSPDNTTNPTNFPSVTSIE</sequence>
<dbReference type="EMBL" id="VSRR010084077">
    <property type="protein sequence ID" value="MPC90353.1"/>
    <property type="molecule type" value="Genomic_DNA"/>
</dbReference>
<protein>
    <submittedName>
        <fullName evidence="2">Uncharacterized protein</fullName>
    </submittedName>
</protein>
<feature type="region of interest" description="Disordered" evidence="1">
    <location>
        <begin position="1"/>
        <end position="22"/>
    </location>
</feature>
<organism evidence="2 3">
    <name type="scientific">Portunus trituberculatus</name>
    <name type="common">Swimming crab</name>
    <name type="synonym">Neptunus trituberculatus</name>
    <dbReference type="NCBI Taxonomy" id="210409"/>
    <lineage>
        <taxon>Eukaryota</taxon>
        <taxon>Metazoa</taxon>
        <taxon>Ecdysozoa</taxon>
        <taxon>Arthropoda</taxon>
        <taxon>Crustacea</taxon>
        <taxon>Multicrustacea</taxon>
        <taxon>Malacostraca</taxon>
        <taxon>Eumalacostraca</taxon>
        <taxon>Eucarida</taxon>
        <taxon>Decapoda</taxon>
        <taxon>Pleocyemata</taxon>
        <taxon>Brachyura</taxon>
        <taxon>Eubrachyura</taxon>
        <taxon>Portunoidea</taxon>
        <taxon>Portunidae</taxon>
        <taxon>Portuninae</taxon>
        <taxon>Portunus</taxon>
    </lineage>
</organism>